<dbReference type="GeneID" id="83220528"/>
<dbReference type="EMBL" id="JARTCD010000388">
    <property type="protein sequence ID" value="KAJ8651246.1"/>
    <property type="molecule type" value="Genomic_DNA"/>
</dbReference>
<comment type="caution">
    <text evidence="1">The sequence shown here is derived from an EMBL/GenBank/DDBJ whole genome shotgun (WGS) entry which is preliminary data.</text>
</comment>
<reference evidence="1 2" key="1">
    <citation type="submission" date="2023-03" db="EMBL/GenBank/DDBJ databases">
        <title>Genome sequence of Lichtheimia ornata CBS 291.66.</title>
        <authorList>
            <person name="Mohabir J.T."/>
            <person name="Shea T.P."/>
            <person name="Kurbessoian T."/>
            <person name="Berby B."/>
            <person name="Fontaine J."/>
            <person name="Livny J."/>
            <person name="Gnirke A."/>
            <person name="Stajich J.E."/>
            <person name="Cuomo C.A."/>
        </authorList>
    </citation>
    <scope>NUCLEOTIDE SEQUENCE [LARGE SCALE GENOMIC DNA]</scope>
    <source>
        <strain evidence="1">CBS 291.66</strain>
    </source>
</reference>
<evidence type="ECO:0000313" key="1">
    <source>
        <dbReference type="EMBL" id="KAJ8651246.1"/>
    </source>
</evidence>
<feature type="non-terminal residue" evidence="1">
    <location>
        <position position="82"/>
    </location>
</feature>
<gene>
    <name evidence="1" type="ORF">O0I10_013277</name>
</gene>
<sequence length="82" mass="9266">MKRNPQGKKRAYHEKSELVQHIHGRAIANPLLPQHGDHALPKIHGHRPILNSTQAYRALDAFQEAFPAHLASAERRSGHLIQ</sequence>
<proteinExistence type="predicted"/>
<name>A0AAD7XSG2_9FUNG</name>
<evidence type="ECO:0000313" key="2">
    <source>
        <dbReference type="Proteomes" id="UP001234581"/>
    </source>
</evidence>
<protein>
    <submittedName>
        <fullName evidence="1">Uncharacterized protein</fullName>
    </submittedName>
</protein>
<organism evidence="1 2">
    <name type="scientific">Lichtheimia ornata</name>
    <dbReference type="NCBI Taxonomy" id="688661"/>
    <lineage>
        <taxon>Eukaryota</taxon>
        <taxon>Fungi</taxon>
        <taxon>Fungi incertae sedis</taxon>
        <taxon>Mucoromycota</taxon>
        <taxon>Mucoromycotina</taxon>
        <taxon>Mucoromycetes</taxon>
        <taxon>Mucorales</taxon>
        <taxon>Lichtheimiaceae</taxon>
        <taxon>Lichtheimia</taxon>
    </lineage>
</organism>
<dbReference type="RefSeq" id="XP_058336161.1">
    <property type="nucleotide sequence ID" value="XM_058493073.1"/>
</dbReference>
<dbReference type="Proteomes" id="UP001234581">
    <property type="component" value="Unassembled WGS sequence"/>
</dbReference>
<dbReference type="AlphaFoldDB" id="A0AAD7XSG2"/>
<accession>A0AAD7XSG2</accession>
<keyword evidence="2" id="KW-1185">Reference proteome</keyword>